<dbReference type="PANTHER" id="PTHR10545">
    <property type="entry name" value="DIAMINE N-ACETYLTRANSFERASE"/>
    <property type="match status" value="1"/>
</dbReference>
<keyword evidence="2" id="KW-0808">Transferase</keyword>
<keyword evidence="4" id="KW-0175">Coiled coil</keyword>
<feature type="coiled-coil region" evidence="4">
    <location>
        <begin position="17"/>
        <end position="44"/>
    </location>
</feature>
<evidence type="ECO:0000256" key="3">
    <source>
        <dbReference type="ARBA" id="ARBA00023315"/>
    </source>
</evidence>
<evidence type="ECO:0000256" key="2">
    <source>
        <dbReference type="ARBA" id="ARBA00022679"/>
    </source>
</evidence>
<protein>
    <recommendedName>
        <fullName evidence="5">N-acetyltransferase domain-containing protein</fullName>
    </recommendedName>
</protein>
<comment type="similarity">
    <text evidence="1">Belongs to the acetyltransferase family.</text>
</comment>
<sequence>MAGYRVRAAEPGDCEEIIRMIKELAEYENLSDQVKNTAEGLRRDGFEEPSPLFRCLVAEEEDEQKRAEGPRLVGCAVSYYIYSTWTGRALFLEDLYVAPQYRGKGIGSKLLTATAELCLSLGCSRLQLSVLDWNQPAISFYQSRGGRNLSDEEGWCLFRFLPDDLQRMISKSAEKGGDSGLP</sequence>
<reference evidence="6" key="1">
    <citation type="submission" date="2023-05" db="EMBL/GenBank/DDBJ databases">
        <authorList>
            <person name="Stuckert A."/>
        </authorList>
    </citation>
    <scope>NUCLEOTIDE SEQUENCE</scope>
</reference>
<dbReference type="Pfam" id="PF00583">
    <property type="entry name" value="Acetyltransf_1"/>
    <property type="match status" value="1"/>
</dbReference>
<keyword evidence="3" id="KW-0012">Acyltransferase</keyword>
<evidence type="ECO:0000256" key="4">
    <source>
        <dbReference type="SAM" id="Coils"/>
    </source>
</evidence>
<dbReference type="SUPFAM" id="SSF55729">
    <property type="entry name" value="Acyl-CoA N-acyltransferases (Nat)"/>
    <property type="match status" value="1"/>
</dbReference>
<accession>A0ABN9F4R2</accession>
<dbReference type="InterPro" id="IPR016181">
    <property type="entry name" value="Acyl_CoA_acyltransferase"/>
</dbReference>
<dbReference type="PANTHER" id="PTHR10545:SF51">
    <property type="entry name" value="THIALYSINE N-EPSILON-ACETYLTRANSFERASE"/>
    <property type="match status" value="1"/>
</dbReference>
<dbReference type="Gene3D" id="3.40.630.30">
    <property type="match status" value="1"/>
</dbReference>
<evidence type="ECO:0000259" key="5">
    <source>
        <dbReference type="PROSITE" id="PS51186"/>
    </source>
</evidence>
<dbReference type="InterPro" id="IPR051016">
    <property type="entry name" value="Diverse_Substrate_AcTransf"/>
</dbReference>
<feature type="domain" description="N-acetyltransferase" evidence="5">
    <location>
        <begin position="4"/>
        <end position="164"/>
    </location>
</feature>
<dbReference type="InterPro" id="IPR000182">
    <property type="entry name" value="GNAT_dom"/>
</dbReference>
<dbReference type="PROSITE" id="PS51186">
    <property type="entry name" value="GNAT"/>
    <property type="match status" value="1"/>
</dbReference>
<proteinExistence type="inferred from homology"/>
<keyword evidence="7" id="KW-1185">Reference proteome</keyword>
<evidence type="ECO:0000313" key="7">
    <source>
        <dbReference type="Proteomes" id="UP001162483"/>
    </source>
</evidence>
<evidence type="ECO:0000256" key="1">
    <source>
        <dbReference type="ARBA" id="ARBA00008694"/>
    </source>
</evidence>
<organism evidence="6 7">
    <name type="scientific">Staurois parvus</name>
    <dbReference type="NCBI Taxonomy" id="386267"/>
    <lineage>
        <taxon>Eukaryota</taxon>
        <taxon>Metazoa</taxon>
        <taxon>Chordata</taxon>
        <taxon>Craniata</taxon>
        <taxon>Vertebrata</taxon>
        <taxon>Euteleostomi</taxon>
        <taxon>Amphibia</taxon>
        <taxon>Batrachia</taxon>
        <taxon>Anura</taxon>
        <taxon>Neobatrachia</taxon>
        <taxon>Ranoidea</taxon>
        <taxon>Ranidae</taxon>
        <taxon>Staurois</taxon>
    </lineage>
</organism>
<comment type="caution">
    <text evidence="6">The sequence shown here is derived from an EMBL/GenBank/DDBJ whole genome shotgun (WGS) entry which is preliminary data.</text>
</comment>
<gene>
    <name evidence="6" type="ORF">SPARVUS_LOCUS11141812</name>
</gene>
<dbReference type="CDD" id="cd04301">
    <property type="entry name" value="NAT_SF"/>
    <property type="match status" value="1"/>
</dbReference>
<dbReference type="Proteomes" id="UP001162483">
    <property type="component" value="Unassembled WGS sequence"/>
</dbReference>
<evidence type="ECO:0000313" key="6">
    <source>
        <dbReference type="EMBL" id="CAI9591081.1"/>
    </source>
</evidence>
<dbReference type="EMBL" id="CATNWA010016237">
    <property type="protein sequence ID" value="CAI9591081.1"/>
    <property type="molecule type" value="Genomic_DNA"/>
</dbReference>
<name>A0ABN9F4R2_9NEOB</name>